<dbReference type="EMBL" id="CP003789">
    <property type="protein sequence ID" value="AGA64853.1"/>
    <property type="molecule type" value="Genomic_DNA"/>
</dbReference>
<evidence type="ECO:0000313" key="1">
    <source>
        <dbReference type="EMBL" id="AGA64853.1"/>
    </source>
</evidence>
<dbReference type="AlphaFoldDB" id="L0EW05"/>
<dbReference type="Proteomes" id="UP000010799">
    <property type="component" value="Chromosome"/>
</dbReference>
<gene>
    <name evidence="1" type="ordered locus">B488_08610</name>
</gene>
<dbReference type="PATRIC" id="fig|1215343.11.peg.887"/>
<sequence length="45" mass="5360">MEKLSERSFQNVEKKRSYFYGRKKTIDKSFWHCGCNVVLCGDRAN</sequence>
<keyword evidence="2" id="KW-1185">Reference proteome</keyword>
<dbReference type="HOGENOM" id="CLU_3201627_0_0_5"/>
<name>L0EW05_LIBCB</name>
<reference evidence="1 2" key="1">
    <citation type="journal article" date="2012" name="Stand. Genomic Sci.">
        <title>Complete genome sequence of Liberibacter crescens BT-1.</title>
        <authorList>
            <person name="Leonard M.T."/>
            <person name="Fagen J.R."/>
            <person name="Davis-Richardson A.G."/>
            <person name="Davis M.J."/>
            <person name="Triplett E.W."/>
        </authorList>
    </citation>
    <scope>NUCLEOTIDE SEQUENCE [LARGE SCALE GENOMIC DNA]</scope>
    <source>
        <strain evidence="1 2">BT-1</strain>
    </source>
</reference>
<accession>L0EW05</accession>
<dbReference type="KEGG" id="lcc:B488_08610"/>
<dbReference type="STRING" id="1215343.B488_08610"/>
<proteinExistence type="predicted"/>
<evidence type="ECO:0000313" key="2">
    <source>
        <dbReference type="Proteomes" id="UP000010799"/>
    </source>
</evidence>
<organism evidence="1 2">
    <name type="scientific">Liberibacter crescens (strain BT-1)</name>
    <dbReference type="NCBI Taxonomy" id="1215343"/>
    <lineage>
        <taxon>Bacteria</taxon>
        <taxon>Pseudomonadati</taxon>
        <taxon>Pseudomonadota</taxon>
        <taxon>Alphaproteobacteria</taxon>
        <taxon>Hyphomicrobiales</taxon>
        <taxon>Rhizobiaceae</taxon>
        <taxon>Liberibacter</taxon>
    </lineage>
</organism>
<protein>
    <submittedName>
        <fullName evidence="1">Uncharacterized protein</fullName>
    </submittedName>
</protein>